<proteinExistence type="predicted"/>
<dbReference type="EMBL" id="SJPV01000008">
    <property type="protein sequence ID" value="TWU34213.1"/>
    <property type="molecule type" value="Genomic_DNA"/>
</dbReference>
<dbReference type="AlphaFoldDB" id="A0A5C6DAM4"/>
<organism evidence="2 3">
    <name type="scientific">Novipirellula artificiosorum</name>
    <dbReference type="NCBI Taxonomy" id="2528016"/>
    <lineage>
        <taxon>Bacteria</taxon>
        <taxon>Pseudomonadati</taxon>
        <taxon>Planctomycetota</taxon>
        <taxon>Planctomycetia</taxon>
        <taxon>Pirellulales</taxon>
        <taxon>Pirellulaceae</taxon>
        <taxon>Novipirellula</taxon>
    </lineage>
</organism>
<sequence>MSANMLGRKGMALGLGQDSIHQAGDLYNKEPGNTQRFRGKE</sequence>
<feature type="compositionally biased region" description="Polar residues" evidence="1">
    <location>
        <begin position="31"/>
        <end position="41"/>
    </location>
</feature>
<reference evidence="2 3" key="1">
    <citation type="submission" date="2019-02" db="EMBL/GenBank/DDBJ databases">
        <title>Deep-cultivation of Planctomycetes and their phenomic and genomic characterization uncovers novel biology.</title>
        <authorList>
            <person name="Wiegand S."/>
            <person name="Jogler M."/>
            <person name="Boedeker C."/>
            <person name="Pinto D."/>
            <person name="Vollmers J."/>
            <person name="Rivas-Marin E."/>
            <person name="Kohn T."/>
            <person name="Peeters S.H."/>
            <person name="Heuer A."/>
            <person name="Rast P."/>
            <person name="Oberbeckmann S."/>
            <person name="Bunk B."/>
            <person name="Jeske O."/>
            <person name="Meyerdierks A."/>
            <person name="Storesund J.E."/>
            <person name="Kallscheuer N."/>
            <person name="Luecker S."/>
            <person name="Lage O.M."/>
            <person name="Pohl T."/>
            <person name="Merkel B.J."/>
            <person name="Hornburger P."/>
            <person name="Mueller R.-W."/>
            <person name="Bruemmer F."/>
            <person name="Labrenz M."/>
            <person name="Spormann A.M."/>
            <person name="Op Den Camp H."/>
            <person name="Overmann J."/>
            <person name="Amann R."/>
            <person name="Jetten M.S.M."/>
            <person name="Mascher T."/>
            <person name="Medema M.H."/>
            <person name="Devos D.P."/>
            <person name="Kaster A.-K."/>
            <person name="Ovreas L."/>
            <person name="Rohde M."/>
            <person name="Galperin M.Y."/>
            <person name="Jogler C."/>
        </authorList>
    </citation>
    <scope>NUCLEOTIDE SEQUENCE [LARGE SCALE GENOMIC DNA]</scope>
    <source>
        <strain evidence="2 3">Poly41</strain>
    </source>
</reference>
<name>A0A5C6DAM4_9BACT</name>
<comment type="caution">
    <text evidence="2">The sequence shown here is derived from an EMBL/GenBank/DDBJ whole genome shotgun (WGS) entry which is preliminary data.</text>
</comment>
<dbReference type="Proteomes" id="UP000319143">
    <property type="component" value="Unassembled WGS sequence"/>
</dbReference>
<evidence type="ECO:0000256" key="1">
    <source>
        <dbReference type="SAM" id="MobiDB-lite"/>
    </source>
</evidence>
<keyword evidence="3" id="KW-1185">Reference proteome</keyword>
<feature type="region of interest" description="Disordered" evidence="1">
    <location>
        <begin position="22"/>
        <end position="41"/>
    </location>
</feature>
<accession>A0A5C6DAM4</accession>
<evidence type="ECO:0000313" key="2">
    <source>
        <dbReference type="EMBL" id="TWU34213.1"/>
    </source>
</evidence>
<evidence type="ECO:0000313" key="3">
    <source>
        <dbReference type="Proteomes" id="UP000319143"/>
    </source>
</evidence>
<gene>
    <name evidence="2" type="ORF">Poly41_43590</name>
</gene>
<protein>
    <submittedName>
        <fullName evidence="2">Uncharacterized protein</fullName>
    </submittedName>
</protein>